<dbReference type="PANTHER" id="PTHR47718">
    <property type="entry name" value="OS01G0519700 PROTEIN"/>
    <property type="match status" value="1"/>
</dbReference>
<gene>
    <name evidence="2" type="ORF">L1049_027269</name>
</gene>
<name>A0AAP0R5R5_LIQFO</name>
<sequence length="267" mass="30777">MEEVVGGEILQPLQDISSGFETEIEEASSSNEGTCDENEVNYNNLDVSEKKLESKIGMTFSSQEEVNEYYKNYARQEGFGILKRTISHDDDGNVKFFTLTCCRARKSQSIGMNLLKSSLSIKTECPARIRASMQKDGKFRLNIVKIEHNNTLSPAKTRYFRSNKRLDPHVKRRLEINDEAGIGLSKNFHSFVIERDGYENLTFGGKDARNHIEKARRLRLGVGDDEAIQQYFSRMQKRNAQFYYMMDFGKDCRIKNVFWTDARSRAT</sequence>
<dbReference type="Proteomes" id="UP001415857">
    <property type="component" value="Unassembled WGS sequence"/>
</dbReference>
<reference evidence="2 3" key="1">
    <citation type="journal article" date="2024" name="Plant J.">
        <title>Genome sequences and population genomics reveal climatic adaptation and genomic divergence between two closely related sweetgum species.</title>
        <authorList>
            <person name="Xu W.Q."/>
            <person name="Ren C.Q."/>
            <person name="Zhang X.Y."/>
            <person name="Comes H.P."/>
            <person name="Liu X.H."/>
            <person name="Li Y.G."/>
            <person name="Kettle C.J."/>
            <person name="Jalonen R."/>
            <person name="Gaisberger H."/>
            <person name="Ma Y.Z."/>
            <person name="Qiu Y.X."/>
        </authorList>
    </citation>
    <scope>NUCLEOTIDE SEQUENCE [LARGE SCALE GENOMIC DNA]</scope>
    <source>
        <strain evidence="2">Hangzhou</strain>
    </source>
</reference>
<comment type="caution">
    <text evidence="2">The sequence shown here is derived from an EMBL/GenBank/DDBJ whole genome shotgun (WGS) entry which is preliminary data.</text>
</comment>
<dbReference type="PANTHER" id="PTHR47718:SF13">
    <property type="entry name" value="OS09G0290500 PROTEIN"/>
    <property type="match status" value="1"/>
</dbReference>
<accession>A0AAP0R5R5</accession>
<organism evidence="2 3">
    <name type="scientific">Liquidambar formosana</name>
    <name type="common">Formosan gum</name>
    <dbReference type="NCBI Taxonomy" id="63359"/>
    <lineage>
        <taxon>Eukaryota</taxon>
        <taxon>Viridiplantae</taxon>
        <taxon>Streptophyta</taxon>
        <taxon>Embryophyta</taxon>
        <taxon>Tracheophyta</taxon>
        <taxon>Spermatophyta</taxon>
        <taxon>Magnoliopsida</taxon>
        <taxon>eudicotyledons</taxon>
        <taxon>Gunneridae</taxon>
        <taxon>Pentapetalae</taxon>
        <taxon>Saxifragales</taxon>
        <taxon>Altingiaceae</taxon>
        <taxon>Liquidambar</taxon>
    </lineage>
</organism>
<dbReference type="AlphaFoldDB" id="A0AAP0R5R5"/>
<protein>
    <recommendedName>
        <fullName evidence="1">FAR1 domain-containing protein</fullName>
    </recommendedName>
</protein>
<evidence type="ECO:0000313" key="3">
    <source>
        <dbReference type="Proteomes" id="UP001415857"/>
    </source>
</evidence>
<evidence type="ECO:0000259" key="1">
    <source>
        <dbReference type="Pfam" id="PF03101"/>
    </source>
</evidence>
<dbReference type="EMBL" id="JBBPBK010000075">
    <property type="protein sequence ID" value="KAK9266731.1"/>
    <property type="molecule type" value="Genomic_DNA"/>
</dbReference>
<keyword evidence="3" id="KW-1185">Reference proteome</keyword>
<feature type="domain" description="FAR1" evidence="1">
    <location>
        <begin position="68"/>
        <end position="153"/>
    </location>
</feature>
<dbReference type="InterPro" id="IPR004330">
    <property type="entry name" value="FAR1_DNA_bnd_dom"/>
</dbReference>
<dbReference type="Pfam" id="PF03101">
    <property type="entry name" value="FAR1"/>
    <property type="match status" value="1"/>
</dbReference>
<proteinExistence type="predicted"/>
<evidence type="ECO:0000313" key="2">
    <source>
        <dbReference type="EMBL" id="KAK9266731.1"/>
    </source>
</evidence>